<accession>X1LYM7</accession>
<dbReference type="AlphaFoldDB" id="X1LYM7"/>
<dbReference type="InterPro" id="IPR029061">
    <property type="entry name" value="THDP-binding"/>
</dbReference>
<organism evidence="4">
    <name type="scientific">marine sediment metagenome</name>
    <dbReference type="NCBI Taxonomy" id="412755"/>
    <lineage>
        <taxon>unclassified sequences</taxon>
        <taxon>metagenomes</taxon>
        <taxon>ecological metagenomes</taxon>
    </lineage>
</organism>
<evidence type="ECO:0000313" key="4">
    <source>
        <dbReference type="EMBL" id="GAH99238.1"/>
    </source>
</evidence>
<keyword evidence="3" id="KW-0786">Thiamine pyrophosphate</keyword>
<protein>
    <recommendedName>
        <fullName evidence="5">Amidohydrolase-related domain-containing protein</fullName>
    </recommendedName>
</protein>
<reference evidence="4" key="1">
    <citation type="journal article" date="2014" name="Front. Microbiol.">
        <title>High frequency of phylogenetically diverse reductive dehalogenase-homologous genes in deep subseafloor sedimentary metagenomes.</title>
        <authorList>
            <person name="Kawai M."/>
            <person name="Futagami T."/>
            <person name="Toyoda A."/>
            <person name="Takaki Y."/>
            <person name="Nishi S."/>
            <person name="Hori S."/>
            <person name="Arai W."/>
            <person name="Tsubouchi T."/>
            <person name="Morono Y."/>
            <person name="Uchiyama I."/>
            <person name="Ito T."/>
            <person name="Fujiyama A."/>
            <person name="Inagaki F."/>
            <person name="Takami H."/>
        </authorList>
    </citation>
    <scope>NUCLEOTIDE SEQUENCE</scope>
    <source>
        <strain evidence="4">Expedition CK06-06</strain>
    </source>
</reference>
<evidence type="ECO:0000256" key="1">
    <source>
        <dbReference type="ARBA" id="ARBA00001964"/>
    </source>
</evidence>
<sequence>MIIDFHTHIFPPWIKEKRDEYLKRDSCFSLLYSQPKAEKIKNKPPVIIARTIKGKGVSFMENKVKFHGKAPTPEEAERALKELE</sequence>
<dbReference type="SUPFAM" id="SSF52518">
    <property type="entry name" value="Thiamin diphosphate-binding fold (THDP-binding)"/>
    <property type="match status" value="1"/>
</dbReference>
<dbReference type="Gene3D" id="3.40.50.970">
    <property type="match status" value="1"/>
</dbReference>
<evidence type="ECO:0008006" key="5">
    <source>
        <dbReference type="Google" id="ProtNLM"/>
    </source>
</evidence>
<comment type="caution">
    <text evidence="4">The sequence shown here is derived from an EMBL/GenBank/DDBJ whole genome shotgun (WGS) entry which is preliminary data.</text>
</comment>
<proteinExistence type="inferred from homology"/>
<evidence type="ECO:0000256" key="2">
    <source>
        <dbReference type="ARBA" id="ARBA00007131"/>
    </source>
</evidence>
<comment type="similarity">
    <text evidence="2">Belongs to the transketolase family.</text>
</comment>
<name>X1LYM7_9ZZZZ</name>
<dbReference type="PANTHER" id="PTHR47514:SF1">
    <property type="entry name" value="TRANSKETOLASE N-TERMINAL SECTION-RELATED"/>
    <property type="match status" value="1"/>
</dbReference>
<gene>
    <name evidence="4" type="ORF">S06H3_01876</name>
</gene>
<comment type="cofactor">
    <cofactor evidence="1">
        <name>thiamine diphosphate</name>
        <dbReference type="ChEBI" id="CHEBI:58937"/>
    </cofactor>
</comment>
<dbReference type="PANTHER" id="PTHR47514">
    <property type="entry name" value="TRANSKETOLASE N-TERMINAL SECTION-RELATED"/>
    <property type="match status" value="1"/>
</dbReference>
<evidence type="ECO:0000256" key="3">
    <source>
        <dbReference type="ARBA" id="ARBA00023052"/>
    </source>
</evidence>
<dbReference type="EMBL" id="BARV01000504">
    <property type="protein sequence ID" value="GAH99238.1"/>
    <property type="molecule type" value="Genomic_DNA"/>
</dbReference>